<dbReference type="OrthoDB" id="10609813at2759"/>
<sequence length="106" mass="12474">MHVWYCLTPVNEQSAESRVENMQALQWALDVENVLTKEELEKCKIQFGNCLESVPWKAIRGDPQPHQKHSSYTCISSLYPRRILIEKFEDKSRIVTFIGYEMIQKN</sequence>
<dbReference type="EMBL" id="QKYT01000152">
    <property type="protein sequence ID" value="RIA91448.1"/>
    <property type="molecule type" value="Genomic_DNA"/>
</dbReference>
<proteinExistence type="predicted"/>
<comment type="caution">
    <text evidence="1">The sequence shown here is derived from an EMBL/GenBank/DDBJ whole genome shotgun (WGS) entry which is preliminary data.</text>
</comment>
<reference evidence="1 2" key="1">
    <citation type="submission" date="2018-06" db="EMBL/GenBank/DDBJ databases">
        <title>Comparative genomics reveals the genomic features of Rhizophagus irregularis, R. cerebriforme, R. diaphanum and Gigaspora rosea, and their symbiotic lifestyle signature.</title>
        <authorList>
            <person name="Morin E."/>
            <person name="San Clemente H."/>
            <person name="Chen E.C.H."/>
            <person name="De La Providencia I."/>
            <person name="Hainaut M."/>
            <person name="Kuo A."/>
            <person name="Kohler A."/>
            <person name="Murat C."/>
            <person name="Tang N."/>
            <person name="Roy S."/>
            <person name="Loubradou J."/>
            <person name="Henrissat B."/>
            <person name="Grigoriev I.V."/>
            <person name="Corradi N."/>
            <person name="Roux C."/>
            <person name="Martin F.M."/>
        </authorList>
    </citation>
    <scope>NUCLEOTIDE SEQUENCE [LARGE SCALE GENOMIC DNA]</scope>
    <source>
        <strain evidence="1 2">DAOM 227022</strain>
    </source>
</reference>
<dbReference type="AlphaFoldDB" id="A0A397SZE2"/>
<protein>
    <submittedName>
        <fullName evidence="1">Uncharacterized protein</fullName>
    </submittedName>
</protein>
<organism evidence="1 2">
    <name type="scientific">Glomus cerebriforme</name>
    <dbReference type="NCBI Taxonomy" id="658196"/>
    <lineage>
        <taxon>Eukaryota</taxon>
        <taxon>Fungi</taxon>
        <taxon>Fungi incertae sedis</taxon>
        <taxon>Mucoromycota</taxon>
        <taxon>Glomeromycotina</taxon>
        <taxon>Glomeromycetes</taxon>
        <taxon>Glomerales</taxon>
        <taxon>Glomeraceae</taxon>
        <taxon>Glomus</taxon>
    </lineage>
</organism>
<evidence type="ECO:0000313" key="2">
    <source>
        <dbReference type="Proteomes" id="UP000265703"/>
    </source>
</evidence>
<evidence type="ECO:0000313" key="1">
    <source>
        <dbReference type="EMBL" id="RIA91448.1"/>
    </source>
</evidence>
<name>A0A397SZE2_9GLOM</name>
<accession>A0A397SZE2</accession>
<dbReference type="Proteomes" id="UP000265703">
    <property type="component" value="Unassembled WGS sequence"/>
</dbReference>
<keyword evidence="2" id="KW-1185">Reference proteome</keyword>
<gene>
    <name evidence="1" type="ORF">C1645_822039</name>
</gene>